<organism evidence="1">
    <name type="scientific">Anopheles sinensis</name>
    <name type="common">Mosquito</name>
    <dbReference type="NCBI Taxonomy" id="74873"/>
    <lineage>
        <taxon>Eukaryota</taxon>
        <taxon>Metazoa</taxon>
        <taxon>Ecdysozoa</taxon>
        <taxon>Arthropoda</taxon>
        <taxon>Hexapoda</taxon>
        <taxon>Insecta</taxon>
        <taxon>Pterygota</taxon>
        <taxon>Neoptera</taxon>
        <taxon>Endopterygota</taxon>
        <taxon>Diptera</taxon>
        <taxon>Nematocera</taxon>
        <taxon>Culicoidea</taxon>
        <taxon>Culicidae</taxon>
        <taxon>Anophelinae</taxon>
        <taxon>Anopheles</taxon>
    </lineage>
</organism>
<reference evidence="1 3" key="1">
    <citation type="journal article" date="2014" name="BMC Genomics">
        <title>Genome sequence of Anopheles sinensis provides insight into genetics basis of mosquito competence for malaria parasites.</title>
        <authorList>
            <person name="Zhou D."/>
            <person name="Zhang D."/>
            <person name="Ding G."/>
            <person name="Shi L."/>
            <person name="Hou Q."/>
            <person name="Ye Y."/>
            <person name="Xu Y."/>
            <person name="Zhou H."/>
            <person name="Xiong C."/>
            <person name="Li S."/>
            <person name="Yu J."/>
            <person name="Hong S."/>
            <person name="Yu X."/>
            <person name="Zou P."/>
            <person name="Chen C."/>
            <person name="Chang X."/>
            <person name="Wang W."/>
            <person name="Lv Y."/>
            <person name="Sun Y."/>
            <person name="Ma L."/>
            <person name="Shen B."/>
            <person name="Zhu C."/>
        </authorList>
    </citation>
    <scope>NUCLEOTIDE SEQUENCE [LARGE SCALE GENOMIC DNA]</scope>
</reference>
<gene>
    <name evidence="1" type="ORF">ZHAS_00020018</name>
</gene>
<proteinExistence type="predicted"/>
<dbReference type="EMBL" id="KE525356">
    <property type="protein sequence ID" value="KFB51862.1"/>
    <property type="molecule type" value="Genomic_DNA"/>
</dbReference>
<name>A0A084WNR8_ANOSI</name>
<dbReference type="AlphaFoldDB" id="A0A084WNR8"/>
<reference evidence="2" key="2">
    <citation type="submission" date="2020-05" db="UniProtKB">
        <authorList>
            <consortium name="EnsemblMetazoa"/>
        </authorList>
    </citation>
    <scope>IDENTIFICATION</scope>
</reference>
<dbReference type="VEuPathDB" id="VectorBase:ASIC020018"/>
<evidence type="ECO:0000313" key="2">
    <source>
        <dbReference type="EnsemblMetazoa" id="ASIC020018-PA"/>
    </source>
</evidence>
<keyword evidence="3" id="KW-1185">Reference proteome</keyword>
<dbReference type="EMBL" id="ATLV01024669">
    <property type="status" value="NOT_ANNOTATED_CDS"/>
    <property type="molecule type" value="Genomic_DNA"/>
</dbReference>
<sequence length="173" mass="18909">MAHCISLKIARRSHAILRRHETGATECAPLASSLHLRGFAGRVVSARKKKVDKTGAAHRKLAQFGSDSARLRTYVCRFAVSSLVVVVVPALVPSRSLLSFSSPPPSESRPACVRVSSCSRSGGVGGWRGTGANFHCFPIWRPVRDREQRESERSSFVRSVSRAWTGRVCLHGD</sequence>
<protein>
    <submittedName>
        <fullName evidence="1 2">Uncharacterized protein</fullName>
    </submittedName>
</protein>
<evidence type="ECO:0000313" key="1">
    <source>
        <dbReference type="EMBL" id="KFB51862.1"/>
    </source>
</evidence>
<accession>A0A084WNR8</accession>
<evidence type="ECO:0000313" key="3">
    <source>
        <dbReference type="Proteomes" id="UP000030765"/>
    </source>
</evidence>
<dbReference type="Proteomes" id="UP000030765">
    <property type="component" value="Unassembled WGS sequence"/>
</dbReference>
<dbReference type="EnsemblMetazoa" id="ASIC020018-RA">
    <property type="protein sequence ID" value="ASIC020018-PA"/>
    <property type="gene ID" value="ASIC020018"/>
</dbReference>